<gene>
    <name evidence="2" type="ORF">VITISV_004381</name>
</gene>
<reference evidence="2" key="1">
    <citation type="journal article" date="2007" name="PLoS ONE">
        <title>The first genome sequence of an elite grapevine cultivar (Pinot noir Vitis vinifera L.): coping with a highly heterozygous genome.</title>
        <authorList>
            <person name="Velasco R."/>
            <person name="Zharkikh A."/>
            <person name="Troggio M."/>
            <person name="Cartwright D.A."/>
            <person name="Cestaro A."/>
            <person name="Pruss D."/>
            <person name="Pindo M."/>
            <person name="FitzGerald L.M."/>
            <person name="Vezzulli S."/>
            <person name="Reid J."/>
            <person name="Malacarne G."/>
            <person name="Iliev D."/>
            <person name="Coppola G."/>
            <person name="Wardell B."/>
            <person name="Micheletti D."/>
            <person name="Macalma T."/>
            <person name="Facci M."/>
            <person name="Mitchell J.T."/>
            <person name="Perazzolli M."/>
            <person name="Eldredge G."/>
            <person name="Gatto P."/>
            <person name="Oyzerski R."/>
            <person name="Moretto M."/>
            <person name="Gutin N."/>
            <person name="Stefanini M."/>
            <person name="Chen Y."/>
            <person name="Segala C."/>
            <person name="Davenport C."/>
            <person name="Dematte L."/>
            <person name="Mraz A."/>
            <person name="Battilana J."/>
            <person name="Stormo K."/>
            <person name="Costa F."/>
            <person name="Tao Q."/>
            <person name="Si-Ammour A."/>
            <person name="Harkins T."/>
            <person name="Lackey A."/>
            <person name="Perbost C."/>
            <person name="Taillon B."/>
            <person name="Stella A."/>
            <person name="Solovyev V."/>
            <person name="Fawcett J.A."/>
            <person name="Sterck L."/>
            <person name="Vandepoele K."/>
            <person name="Grando S.M."/>
            <person name="Toppo S."/>
            <person name="Moser C."/>
            <person name="Lanchbury J."/>
            <person name="Bogden R."/>
            <person name="Skolnick M."/>
            <person name="Sgaramella V."/>
            <person name="Bhatnagar S.K."/>
            <person name="Fontana P."/>
            <person name="Gutin A."/>
            <person name="Van de Peer Y."/>
            <person name="Salamini F."/>
            <person name="Viola R."/>
        </authorList>
    </citation>
    <scope>NUCLEOTIDE SEQUENCE</scope>
</reference>
<accession>A5BVP8</accession>
<proteinExistence type="predicted"/>
<evidence type="ECO:0000259" key="1">
    <source>
        <dbReference type="Pfam" id="PF07727"/>
    </source>
</evidence>
<dbReference type="AlphaFoldDB" id="A5BVP8"/>
<dbReference type="InterPro" id="IPR043502">
    <property type="entry name" value="DNA/RNA_pol_sf"/>
</dbReference>
<sequence length="270" mass="30194">MSISPTTPMPLTLLPQPPPVPTRGNTIFASSPVAIMQGWSLKQLDVNNAFLHGDLTKIVYMTQPPGFKDVNKPNHVCRLCKAIYGLKQVPRAWYSALKLAIMGLGFQNSKADSSLFIYCQNFVICCLFVYVDDLVIIDNNLCFVFEIVAQLGNRFSLKDMRQLNFFLGMKVISTKFGFFLSQHKYIRDLLSKTNMIGAKDVSTPLSTTTSLKLVDGTSSTNSTEFRSVIGALQYLSLTKPNISFSVNKLSQFMHKPTVTHWIPASDFFVI</sequence>
<evidence type="ECO:0000313" key="2">
    <source>
        <dbReference type="EMBL" id="CAN63898.1"/>
    </source>
</evidence>
<dbReference type="InterPro" id="IPR013103">
    <property type="entry name" value="RVT_2"/>
</dbReference>
<dbReference type="EMBL" id="AM472898">
    <property type="protein sequence ID" value="CAN63898.1"/>
    <property type="molecule type" value="Genomic_DNA"/>
</dbReference>
<dbReference type="PANTHER" id="PTHR11439">
    <property type="entry name" value="GAG-POL-RELATED RETROTRANSPOSON"/>
    <property type="match status" value="1"/>
</dbReference>
<dbReference type="SUPFAM" id="SSF56672">
    <property type="entry name" value="DNA/RNA polymerases"/>
    <property type="match status" value="1"/>
</dbReference>
<feature type="domain" description="Reverse transcriptase Ty1/copia-type" evidence="1">
    <location>
        <begin position="33"/>
        <end position="205"/>
    </location>
</feature>
<dbReference type="PANTHER" id="PTHR11439:SF489">
    <property type="entry name" value="RNA-DIRECTED DNA POLYMERASE"/>
    <property type="match status" value="1"/>
</dbReference>
<dbReference type="Pfam" id="PF07727">
    <property type="entry name" value="RVT_2"/>
    <property type="match status" value="1"/>
</dbReference>
<protein>
    <recommendedName>
        <fullName evidence="1">Reverse transcriptase Ty1/copia-type domain-containing protein</fullName>
    </recommendedName>
</protein>
<name>A5BVP8_VITVI</name>
<organism evidence="2">
    <name type="scientific">Vitis vinifera</name>
    <name type="common">Grape</name>
    <dbReference type="NCBI Taxonomy" id="29760"/>
    <lineage>
        <taxon>Eukaryota</taxon>
        <taxon>Viridiplantae</taxon>
        <taxon>Streptophyta</taxon>
        <taxon>Embryophyta</taxon>
        <taxon>Tracheophyta</taxon>
        <taxon>Spermatophyta</taxon>
        <taxon>Magnoliopsida</taxon>
        <taxon>eudicotyledons</taxon>
        <taxon>Gunneridae</taxon>
        <taxon>Pentapetalae</taxon>
        <taxon>rosids</taxon>
        <taxon>Vitales</taxon>
        <taxon>Vitaceae</taxon>
        <taxon>Viteae</taxon>
        <taxon>Vitis</taxon>
    </lineage>
</organism>